<dbReference type="EMBL" id="HG994367">
    <property type="protein sequence ID" value="CAF1702936.1"/>
    <property type="molecule type" value="Genomic_DNA"/>
</dbReference>
<reference evidence="1" key="1">
    <citation type="submission" date="2021-01" db="EMBL/GenBank/DDBJ databases">
        <authorList>
            <consortium name="Genoscope - CEA"/>
            <person name="William W."/>
        </authorList>
    </citation>
    <scope>NUCLEOTIDE SEQUENCE</scope>
</reference>
<evidence type="ECO:0000313" key="1">
    <source>
        <dbReference type="EMBL" id="CAF1702936.1"/>
    </source>
</evidence>
<protein>
    <submittedName>
        <fullName evidence="1">(rape) hypothetical protein</fullName>
    </submittedName>
</protein>
<sequence>MVTEMELTKVRTQCKDAYGSVARGGGDHGRGDFMVMVFTKSVKKEDP</sequence>
<organism evidence="1">
    <name type="scientific">Brassica napus</name>
    <name type="common">Rape</name>
    <dbReference type="NCBI Taxonomy" id="3708"/>
    <lineage>
        <taxon>Eukaryota</taxon>
        <taxon>Viridiplantae</taxon>
        <taxon>Streptophyta</taxon>
        <taxon>Embryophyta</taxon>
        <taxon>Tracheophyta</taxon>
        <taxon>Spermatophyta</taxon>
        <taxon>Magnoliopsida</taxon>
        <taxon>eudicotyledons</taxon>
        <taxon>Gunneridae</taxon>
        <taxon>Pentapetalae</taxon>
        <taxon>rosids</taxon>
        <taxon>malvids</taxon>
        <taxon>Brassicales</taxon>
        <taxon>Brassicaceae</taxon>
        <taxon>Brassiceae</taxon>
        <taxon>Brassica</taxon>
    </lineage>
</organism>
<gene>
    <name evidence="1" type="ORF">DARMORV10_C03P38920.1</name>
</gene>
<proteinExistence type="predicted"/>
<name>A0A816IBS4_BRANA</name>
<accession>A0A816IBS4</accession>
<dbReference type="AlphaFoldDB" id="A0A816IBS4"/>
<dbReference type="Proteomes" id="UP001295469">
    <property type="component" value="Chromosome C03"/>
</dbReference>
<dbReference type="Gramene" id="CDX91880">
    <property type="protein sequence ID" value="CDX91880"/>
    <property type="gene ID" value="GSBRNA2T00153504001"/>
</dbReference>